<evidence type="ECO:0008006" key="3">
    <source>
        <dbReference type="Google" id="ProtNLM"/>
    </source>
</evidence>
<reference evidence="1 2" key="1">
    <citation type="submission" date="2021-06" db="EMBL/GenBank/DDBJ databases">
        <title>Caerostris darwini draft genome.</title>
        <authorList>
            <person name="Kono N."/>
            <person name="Arakawa K."/>
        </authorList>
    </citation>
    <scope>NUCLEOTIDE SEQUENCE [LARGE SCALE GENOMIC DNA]</scope>
</reference>
<accession>A0AAV4R3N5</accession>
<organism evidence="1 2">
    <name type="scientific">Caerostris darwini</name>
    <dbReference type="NCBI Taxonomy" id="1538125"/>
    <lineage>
        <taxon>Eukaryota</taxon>
        <taxon>Metazoa</taxon>
        <taxon>Ecdysozoa</taxon>
        <taxon>Arthropoda</taxon>
        <taxon>Chelicerata</taxon>
        <taxon>Arachnida</taxon>
        <taxon>Araneae</taxon>
        <taxon>Araneomorphae</taxon>
        <taxon>Entelegynae</taxon>
        <taxon>Araneoidea</taxon>
        <taxon>Araneidae</taxon>
        <taxon>Caerostris</taxon>
    </lineage>
</organism>
<evidence type="ECO:0000313" key="1">
    <source>
        <dbReference type="EMBL" id="GIY16087.1"/>
    </source>
</evidence>
<dbReference type="AlphaFoldDB" id="A0AAV4R3N5"/>
<dbReference type="EMBL" id="BPLQ01005633">
    <property type="protein sequence ID" value="GIY16087.1"/>
    <property type="molecule type" value="Genomic_DNA"/>
</dbReference>
<proteinExistence type="predicted"/>
<keyword evidence="2" id="KW-1185">Reference proteome</keyword>
<name>A0AAV4R3N5_9ARAC</name>
<dbReference type="Proteomes" id="UP001054837">
    <property type="component" value="Unassembled WGS sequence"/>
</dbReference>
<gene>
    <name evidence="1" type="ORF">CDAR_126341</name>
</gene>
<comment type="caution">
    <text evidence="1">The sequence shown here is derived from an EMBL/GenBank/DDBJ whole genome shotgun (WGS) entry which is preliminary data.</text>
</comment>
<protein>
    <recommendedName>
        <fullName evidence="3">Secreted protein</fullName>
    </recommendedName>
</protein>
<sequence>MSPIILIIIRVTFLICPYYFISSKLHFGGCYYLKHHLVAHFLSVSQKLFPANSSPFLKRLITRLLGLRLHSDDSILSRRRVVLFDSNLDYSPCNSLA</sequence>
<evidence type="ECO:0000313" key="2">
    <source>
        <dbReference type="Proteomes" id="UP001054837"/>
    </source>
</evidence>